<dbReference type="PANTHER" id="PTHR10302:SF27">
    <property type="entry name" value="SINGLE-STRANDED DNA-BINDING PROTEIN"/>
    <property type="match status" value="1"/>
</dbReference>
<protein>
    <recommendedName>
        <fullName evidence="2">Single-stranded DNA-binding protein</fullName>
    </recommendedName>
</protein>
<dbReference type="HAMAP" id="MF_00984">
    <property type="entry name" value="SSB"/>
    <property type="match status" value="1"/>
</dbReference>
<dbReference type="GO" id="GO:0009295">
    <property type="term" value="C:nucleoid"/>
    <property type="evidence" value="ECO:0007669"/>
    <property type="project" value="TreeGrafter"/>
</dbReference>
<feature type="compositionally biased region" description="Basic and acidic residues" evidence="3">
    <location>
        <begin position="132"/>
        <end position="146"/>
    </location>
</feature>
<dbReference type="NCBIfam" id="TIGR00621">
    <property type="entry name" value="ssb"/>
    <property type="match status" value="1"/>
</dbReference>
<dbReference type="Proteomes" id="UP000201946">
    <property type="component" value="Segment"/>
</dbReference>
<dbReference type="PROSITE" id="PS50935">
    <property type="entry name" value="SSB"/>
    <property type="match status" value="1"/>
</dbReference>
<dbReference type="PIRSF" id="PIRSF002070">
    <property type="entry name" value="SSB"/>
    <property type="match status" value="1"/>
</dbReference>
<accession>A0A0F6WEY0</accession>
<evidence type="ECO:0000313" key="4">
    <source>
        <dbReference type="EMBL" id="AKF15129.1"/>
    </source>
</evidence>
<dbReference type="GO" id="GO:0003697">
    <property type="term" value="F:single-stranded DNA binding"/>
    <property type="evidence" value="ECO:0007669"/>
    <property type="project" value="InterPro"/>
</dbReference>
<gene>
    <name evidence="4" type="primary">99</name>
    <name evidence="4" type="ORF">SEA_MINDY_99</name>
</gene>
<organism evidence="4 5">
    <name type="scientific">Mycobacterium phage Mindy</name>
    <dbReference type="NCBI Taxonomy" id="1647311"/>
    <lineage>
        <taxon>Viruses</taxon>
        <taxon>Duplodnaviria</taxon>
        <taxon>Heunggongvirae</taxon>
        <taxon>Uroviricota</taxon>
        <taxon>Caudoviricetes</taxon>
        <taxon>Kostyavirus</taxon>
        <taxon>Kostyavirus toto</taxon>
    </lineage>
</organism>
<proteinExistence type="inferred from homology"/>
<name>A0A0F6WEY0_9CAUD</name>
<sequence length="146" mass="16067">MSKDLQVHLVGTLTADPELRFTQGGQAVANFTVVSNERRRDAQGNWVDGDATFLRCTIWRDAAENVAESLQKGQRVIVHGYLKQRSFETKEGDKRTVIEVEVDEIGPSLRWATARVSKVGGNSNGGGSSSFKEADANKWGDDEPPF</sequence>
<dbReference type="InterPro" id="IPR000424">
    <property type="entry name" value="Primosome_PriB/ssb"/>
</dbReference>
<dbReference type="GeneID" id="26796382"/>
<dbReference type="Pfam" id="PF00436">
    <property type="entry name" value="SSB"/>
    <property type="match status" value="1"/>
</dbReference>
<evidence type="ECO:0000313" key="5">
    <source>
        <dbReference type="Proteomes" id="UP000201946"/>
    </source>
</evidence>
<feature type="region of interest" description="Disordered" evidence="3">
    <location>
        <begin position="118"/>
        <end position="146"/>
    </location>
</feature>
<dbReference type="InterPro" id="IPR012340">
    <property type="entry name" value="NA-bd_OB-fold"/>
</dbReference>
<reference evidence="4 5" key="1">
    <citation type="journal article" date="2015" name="Genome Announc.">
        <title>Genome Sequence of Mycobacteriophage Mindy.</title>
        <authorList>
            <person name="Pope W.H."/>
            <person name="Bernstein N.I."/>
            <person name="Fasolas C.S."/>
            <person name="Mezghani N."/>
            <person name="Pressimone C.A."/>
            <person name="Selvakumar P."/>
            <person name="Stanton A.C."/>
            <person name="Lapin J.S."/>
            <person name="Prout A.K."/>
            <person name="Grubb S.R."/>
            <person name="Warner M.H."/>
            <person name="Bowman C.A."/>
            <person name="Russell D.A."/>
            <person name="Hatfull G.F."/>
        </authorList>
    </citation>
    <scope>NUCLEOTIDE SEQUENCE [LARGE SCALE GENOMIC DNA]</scope>
</reference>
<dbReference type="PANTHER" id="PTHR10302">
    <property type="entry name" value="SINGLE-STRANDED DNA-BINDING PROTEIN"/>
    <property type="match status" value="1"/>
</dbReference>
<dbReference type="GO" id="GO:0006260">
    <property type="term" value="P:DNA replication"/>
    <property type="evidence" value="ECO:0007669"/>
    <property type="project" value="InterPro"/>
</dbReference>
<evidence type="ECO:0000256" key="1">
    <source>
        <dbReference type="ARBA" id="ARBA00023125"/>
    </source>
</evidence>
<dbReference type="KEGG" id="vg:26796382"/>
<evidence type="ECO:0000256" key="3">
    <source>
        <dbReference type="SAM" id="MobiDB-lite"/>
    </source>
</evidence>
<dbReference type="InterPro" id="IPR011344">
    <property type="entry name" value="ssDNA-bd"/>
</dbReference>
<dbReference type="EMBL" id="KR080204">
    <property type="protein sequence ID" value="AKF15129.1"/>
    <property type="molecule type" value="Genomic_DNA"/>
</dbReference>
<keyword evidence="1 2" id="KW-0238">DNA-binding</keyword>
<dbReference type="SUPFAM" id="SSF50249">
    <property type="entry name" value="Nucleic acid-binding proteins"/>
    <property type="match status" value="1"/>
</dbReference>
<dbReference type="Gene3D" id="2.40.50.140">
    <property type="entry name" value="Nucleic acid-binding proteins"/>
    <property type="match status" value="1"/>
</dbReference>
<dbReference type="RefSeq" id="YP_009225386.1">
    <property type="nucleotide sequence ID" value="NC_029093.1"/>
</dbReference>
<evidence type="ECO:0000256" key="2">
    <source>
        <dbReference type="PIRNR" id="PIRNR002070"/>
    </source>
</evidence>
<dbReference type="CDD" id="cd04496">
    <property type="entry name" value="SSB_OBF"/>
    <property type="match status" value="1"/>
</dbReference>